<protein>
    <recommendedName>
        <fullName evidence="2">Cyclic nucleotide-binding domain-containing protein</fullName>
    </recommendedName>
</protein>
<reference evidence="3 4" key="1">
    <citation type="journal article" date="2015" name="Genome Biol. Evol.">
        <title>Comparative Genomics of a Bacterivorous Green Alga Reveals Evolutionary Causalities and Consequences of Phago-Mixotrophic Mode of Nutrition.</title>
        <authorList>
            <person name="Burns J.A."/>
            <person name="Paasch A."/>
            <person name="Narechania A."/>
            <person name="Kim E."/>
        </authorList>
    </citation>
    <scope>NUCLEOTIDE SEQUENCE [LARGE SCALE GENOMIC DNA]</scope>
    <source>
        <strain evidence="3 4">PLY_AMNH</strain>
    </source>
</reference>
<dbReference type="Gene3D" id="2.60.120.10">
    <property type="entry name" value="Jelly Rolls"/>
    <property type="match status" value="2"/>
</dbReference>
<dbReference type="AlphaFoldDB" id="A0AAE0BKE9"/>
<feature type="compositionally biased region" description="Acidic residues" evidence="1">
    <location>
        <begin position="125"/>
        <end position="137"/>
    </location>
</feature>
<dbReference type="PANTHER" id="PTHR11635">
    <property type="entry name" value="CAMP-DEPENDENT PROTEIN KINASE REGULATORY CHAIN"/>
    <property type="match status" value="1"/>
</dbReference>
<dbReference type="InterPro" id="IPR000595">
    <property type="entry name" value="cNMP-bd_dom"/>
</dbReference>
<evidence type="ECO:0000259" key="2">
    <source>
        <dbReference type="PROSITE" id="PS50042"/>
    </source>
</evidence>
<accession>A0AAE0BKE9</accession>
<proteinExistence type="predicted"/>
<feature type="non-terminal residue" evidence="3">
    <location>
        <position position="1"/>
    </location>
</feature>
<dbReference type="Pfam" id="PF00027">
    <property type="entry name" value="cNMP_binding"/>
    <property type="match status" value="1"/>
</dbReference>
<dbReference type="PANTHER" id="PTHR11635:SF152">
    <property type="entry name" value="CAMP-DEPENDENT PROTEIN KINASE TYPE I REGULATORY SUBUNIT-RELATED"/>
    <property type="match status" value="1"/>
</dbReference>
<keyword evidence="4" id="KW-1185">Reference proteome</keyword>
<dbReference type="InterPro" id="IPR050503">
    <property type="entry name" value="cAMP-dep_PK_reg_su-like"/>
</dbReference>
<dbReference type="Proteomes" id="UP001190700">
    <property type="component" value="Unassembled WGS sequence"/>
</dbReference>
<evidence type="ECO:0000256" key="1">
    <source>
        <dbReference type="SAM" id="MobiDB-lite"/>
    </source>
</evidence>
<evidence type="ECO:0000313" key="4">
    <source>
        <dbReference type="Proteomes" id="UP001190700"/>
    </source>
</evidence>
<sequence length="345" mass="36829">AQLYLFLCSKLEGTLLVRGLAVGASTESAVAPLEGWAALLTSFGGVFADVLLGGVCADVSLGGVCGAAVEQSKNESIDADSMKSQALEQTAEQERKAPVIDGAAASESSTDDNDDGESSSSSSDAETEPEIREEVEELPARDGTALWSQLRDVAMIGKEKEAKKGTGKRKSAFAASGGGGRGRAPQKGLAGRLTFAIQAAFIRSRTVDHRDGKILLDGLEQAHVHSFHPGECFGEIAVLYNSPRTATCAALSDEVQVAVLKKSDYDRLIRSGYARRMEEYKAFLGSRPMWNTINEARMTRLCGSMQPFKYPGKYVVVKEGTLCTGFHILKEGLVAISREVRSVSP</sequence>
<dbReference type="EMBL" id="LGRX02034569">
    <property type="protein sequence ID" value="KAK3237485.1"/>
    <property type="molecule type" value="Genomic_DNA"/>
</dbReference>
<dbReference type="SUPFAM" id="SSF51206">
    <property type="entry name" value="cAMP-binding domain-like"/>
    <property type="match status" value="2"/>
</dbReference>
<dbReference type="CDD" id="cd00038">
    <property type="entry name" value="CAP_ED"/>
    <property type="match status" value="1"/>
</dbReference>
<gene>
    <name evidence="3" type="ORF">CYMTET_52443</name>
</gene>
<dbReference type="InterPro" id="IPR014710">
    <property type="entry name" value="RmlC-like_jellyroll"/>
</dbReference>
<dbReference type="InterPro" id="IPR018490">
    <property type="entry name" value="cNMP-bd_dom_sf"/>
</dbReference>
<dbReference type="PROSITE" id="PS50042">
    <property type="entry name" value="CNMP_BINDING_3"/>
    <property type="match status" value="2"/>
</dbReference>
<feature type="domain" description="Cyclic nucleotide-binding" evidence="2">
    <location>
        <begin position="186"/>
        <end position="286"/>
    </location>
</feature>
<feature type="domain" description="Cyclic nucleotide-binding" evidence="2">
    <location>
        <begin position="289"/>
        <end position="345"/>
    </location>
</feature>
<comment type="caution">
    <text evidence="3">The sequence shown here is derived from an EMBL/GenBank/DDBJ whole genome shotgun (WGS) entry which is preliminary data.</text>
</comment>
<feature type="region of interest" description="Disordered" evidence="1">
    <location>
        <begin position="75"/>
        <end position="143"/>
    </location>
</feature>
<dbReference type="GO" id="GO:0005829">
    <property type="term" value="C:cytosol"/>
    <property type="evidence" value="ECO:0007669"/>
    <property type="project" value="TreeGrafter"/>
</dbReference>
<evidence type="ECO:0000313" key="3">
    <source>
        <dbReference type="EMBL" id="KAK3237485.1"/>
    </source>
</evidence>
<dbReference type="GO" id="GO:0005952">
    <property type="term" value="C:cAMP-dependent protein kinase complex"/>
    <property type="evidence" value="ECO:0007669"/>
    <property type="project" value="InterPro"/>
</dbReference>
<name>A0AAE0BKE9_9CHLO</name>
<feature type="region of interest" description="Disordered" evidence="1">
    <location>
        <begin position="159"/>
        <end position="187"/>
    </location>
</feature>
<organism evidence="3 4">
    <name type="scientific">Cymbomonas tetramitiformis</name>
    <dbReference type="NCBI Taxonomy" id="36881"/>
    <lineage>
        <taxon>Eukaryota</taxon>
        <taxon>Viridiplantae</taxon>
        <taxon>Chlorophyta</taxon>
        <taxon>Pyramimonadophyceae</taxon>
        <taxon>Pyramimonadales</taxon>
        <taxon>Pyramimonadaceae</taxon>
        <taxon>Cymbomonas</taxon>
    </lineage>
</organism>